<feature type="transmembrane region" description="Helical" evidence="7">
    <location>
        <begin position="21"/>
        <end position="45"/>
    </location>
</feature>
<keyword evidence="9" id="KW-1185">Reference proteome</keyword>
<evidence type="ECO:0000256" key="5">
    <source>
        <dbReference type="ARBA" id="ARBA00023136"/>
    </source>
</evidence>
<dbReference type="InterPro" id="IPR000425">
    <property type="entry name" value="MIP"/>
</dbReference>
<evidence type="ECO:0000256" key="1">
    <source>
        <dbReference type="ARBA" id="ARBA00004141"/>
    </source>
</evidence>
<dbReference type="EMBL" id="BEYU01000070">
    <property type="protein sequence ID" value="GBG30035.1"/>
    <property type="molecule type" value="Genomic_DNA"/>
</dbReference>
<feature type="transmembrane region" description="Helical" evidence="7">
    <location>
        <begin position="116"/>
        <end position="142"/>
    </location>
</feature>
<dbReference type="Gene3D" id="1.20.1080.10">
    <property type="entry name" value="Glycerol uptake facilitator protein"/>
    <property type="match status" value="1"/>
</dbReference>
<evidence type="ECO:0000256" key="4">
    <source>
        <dbReference type="ARBA" id="ARBA00022989"/>
    </source>
</evidence>
<dbReference type="GO" id="GO:0015250">
    <property type="term" value="F:water channel activity"/>
    <property type="evidence" value="ECO:0007669"/>
    <property type="project" value="TreeGrafter"/>
</dbReference>
<dbReference type="Pfam" id="PF00230">
    <property type="entry name" value="MIP"/>
    <property type="match status" value="1"/>
</dbReference>
<evidence type="ECO:0000313" key="9">
    <source>
        <dbReference type="Proteomes" id="UP000241890"/>
    </source>
</evidence>
<feature type="transmembrane region" description="Helical" evidence="7">
    <location>
        <begin position="84"/>
        <end position="104"/>
    </location>
</feature>
<evidence type="ECO:0000256" key="6">
    <source>
        <dbReference type="RuleBase" id="RU000477"/>
    </source>
</evidence>
<proteinExistence type="inferred from homology"/>
<dbReference type="InterPro" id="IPR034294">
    <property type="entry name" value="Aquaporin_transptr"/>
</dbReference>
<keyword evidence="5 7" id="KW-0472">Membrane</keyword>
<feature type="transmembrane region" description="Helical" evidence="7">
    <location>
        <begin position="162"/>
        <end position="180"/>
    </location>
</feature>
<name>A0A2R5GHG7_9STRA</name>
<dbReference type="GO" id="GO:0005886">
    <property type="term" value="C:plasma membrane"/>
    <property type="evidence" value="ECO:0007669"/>
    <property type="project" value="TreeGrafter"/>
</dbReference>
<dbReference type="PANTHER" id="PTHR19139:SF199">
    <property type="entry name" value="MIP17260P"/>
    <property type="match status" value="1"/>
</dbReference>
<comment type="similarity">
    <text evidence="2 6">Belongs to the MIP/aquaporin (TC 1.A.8) family.</text>
</comment>
<dbReference type="InParanoid" id="A0A2R5GHG7"/>
<reference evidence="8 9" key="1">
    <citation type="submission" date="2017-12" db="EMBL/GenBank/DDBJ databases">
        <title>Sequencing, de novo assembly and annotation of complete genome of a new Thraustochytrid species, strain FCC1311.</title>
        <authorList>
            <person name="Sedici K."/>
            <person name="Godart F."/>
            <person name="Aiese Cigliano R."/>
            <person name="Sanseverino W."/>
            <person name="Barakat M."/>
            <person name="Ortet P."/>
            <person name="Marechal E."/>
            <person name="Cagnac O."/>
            <person name="Amato A."/>
        </authorList>
    </citation>
    <scope>NUCLEOTIDE SEQUENCE [LARGE SCALE GENOMIC DNA]</scope>
</reference>
<evidence type="ECO:0000256" key="3">
    <source>
        <dbReference type="ARBA" id="ARBA00022692"/>
    </source>
</evidence>
<dbReference type="PRINTS" id="PR00783">
    <property type="entry name" value="MINTRINSICP"/>
</dbReference>
<evidence type="ECO:0000256" key="2">
    <source>
        <dbReference type="ARBA" id="ARBA00006175"/>
    </source>
</evidence>
<dbReference type="Proteomes" id="UP000241890">
    <property type="component" value="Unassembled WGS sequence"/>
</dbReference>
<keyword evidence="4 7" id="KW-1133">Transmembrane helix</keyword>
<comment type="caution">
    <text evidence="8">The sequence shown here is derived from an EMBL/GenBank/DDBJ whole genome shotgun (WGS) entry which is preliminary data.</text>
</comment>
<dbReference type="AlphaFoldDB" id="A0A2R5GHG7"/>
<organism evidence="8 9">
    <name type="scientific">Hondaea fermentalgiana</name>
    <dbReference type="NCBI Taxonomy" id="2315210"/>
    <lineage>
        <taxon>Eukaryota</taxon>
        <taxon>Sar</taxon>
        <taxon>Stramenopiles</taxon>
        <taxon>Bigyra</taxon>
        <taxon>Labyrinthulomycetes</taxon>
        <taxon>Thraustochytrida</taxon>
        <taxon>Thraustochytriidae</taxon>
        <taxon>Hondaea</taxon>
    </lineage>
</organism>
<evidence type="ECO:0000256" key="7">
    <source>
        <dbReference type="SAM" id="Phobius"/>
    </source>
</evidence>
<accession>A0A2R5GHG7</accession>
<evidence type="ECO:0000313" key="8">
    <source>
        <dbReference type="EMBL" id="GBG30035.1"/>
    </source>
</evidence>
<dbReference type="PANTHER" id="PTHR19139">
    <property type="entry name" value="AQUAPORIN TRANSPORTER"/>
    <property type="match status" value="1"/>
</dbReference>
<sequence length="212" mass="22211">MTDRSNSPAVTLCLTLVGECSLLRCGAYIAAQLLGAVFGSLLVWACTSNMSYGRQEEVESLVGNPPFDLGANGLNATLNAGNGFVLEFLGTFLLCITVLSTVLHPDNLAQGKPANAPIAIGFAVFLSHVVLIPLTGCGINPARTFGPALVNSMAGNNVWASTYWIYFVGPFMASFAAAGLHKTLLHPNEPAAVPKTAVQQDTSGRPLMMAKV</sequence>
<gene>
    <name evidence="8" type="ORF">FCC1311_062552</name>
</gene>
<dbReference type="InterPro" id="IPR023271">
    <property type="entry name" value="Aquaporin-like"/>
</dbReference>
<protein>
    <submittedName>
        <fullName evidence="8">Aquaporin</fullName>
    </submittedName>
</protein>
<dbReference type="SUPFAM" id="SSF81338">
    <property type="entry name" value="Aquaporin-like"/>
    <property type="match status" value="1"/>
</dbReference>
<comment type="subcellular location">
    <subcellularLocation>
        <location evidence="1">Membrane</location>
        <topology evidence="1">Multi-pass membrane protein</topology>
    </subcellularLocation>
</comment>
<dbReference type="OrthoDB" id="3222at2759"/>
<keyword evidence="6" id="KW-0813">Transport</keyword>
<keyword evidence="3 6" id="KW-0812">Transmembrane</keyword>